<protein>
    <submittedName>
        <fullName evidence="1">Uncharacterized protein</fullName>
    </submittedName>
</protein>
<sequence length="282" mass="31325">MGKDRGVNYYWATSNLWMDGQRKYQVWLDETVKIEGLFVKVNADPDVLNETAATTMTTKAPLASNDTLAQIREECKESPDDCYGLPGSHEKNCVKEGTCTTLVSLQKHGTVFVVTMSTMKDADKPTWVGFGIAEEGIKMVNTFIMICRSSEFKNKTATTHWASGSYFPEEVYEPKLQNVIVKEVSPEGRTFCQFELPPKFKVHPKGEKEKEFDLDDKNYAHLLAMGTFNEAGSIPGHSVQFRYLKEGGGSGGESDSGSSPQPLLSVAVKVLLLMMIWGCYGM</sequence>
<reference evidence="1 2" key="1">
    <citation type="submission" date="2015-12" db="EMBL/GenBank/DDBJ databases">
        <title>The genome of Folsomia candida.</title>
        <authorList>
            <person name="Faddeeva A."/>
            <person name="Derks M.F."/>
            <person name="Anvar Y."/>
            <person name="Smit S."/>
            <person name="Van Straalen N."/>
            <person name="Roelofs D."/>
        </authorList>
    </citation>
    <scope>NUCLEOTIDE SEQUENCE [LARGE SCALE GENOMIC DNA]</scope>
    <source>
        <strain evidence="1 2">VU population</strain>
        <tissue evidence="1">Whole body</tissue>
    </source>
</reference>
<gene>
    <name evidence="1" type="ORF">Fcan01_13710</name>
</gene>
<name>A0A226E3C8_FOLCA</name>
<organism evidence="1 2">
    <name type="scientific">Folsomia candida</name>
    <name type="common">Springtail</name>
    <dbReference type="NCBI Taxonomy" id="158441"/>
    <lineage>
        <taxon>Eukaryota</taxon>
        <taxon>Metazoa</taxon>
        <taxon>Ecdysozoa</taxon>
        <taxon>Arthropoda</taxon>
        <taxon>Hexapoda</taxon>
        <taxon>Collembola</taxon>
        <taxon>Entomobryomorpha</taxon>
        <taxon>Isotomoidea</taxon>
        <taxon>Isotomidae</taxon>
        <taxon>Proisotominae</taxon>
        <taxon>Folsomia</taxon>
    </lineage>
</organism>
<keyword evidence="2" id="KW-1185">Reference proteome</keyword>
<dbReference type="EMBL" id="LNIX01000007">
    <property type="protein sequence ID" value="OXA51939.1"/>
    <property type="molecule type" value="Genomic_DNA"/>
</dbReference>
<evidence type="ECO:0000313" key="1">
    <source>
        <dbReference type="EMBL" id="OXA51939.1"/>
    </source>
</evidence>
<proteinExistence type="predicted"/>
<dbReference type="AlphaFoldDB" id="A0A226E3C8"/>
<evidence type="ECO:0000313" key="2">
    <source>
        <dbReference type="Proteomes" id="UP000198287"/>
    </source>
</evidence>
<comment type="caution">
    <text evidence="1">The sequence shown here is derived from an EMBL/GenBank/DDBJ whole genome shotgun (WGS) entry which is preliminary data.</text>
</comment>
<dbReference type="Proteomes" id="UP000198287">
    <property type="component" value="Unassembled WGS sequence"/>
</dbReference>
<accession>A0A226E3C8</accession>